<dbReference type="Gene3D" id="2.60.120.1440">
    <property type="match status" value="1"/>
</dbReference>
<keyword evidence="1" id="KW-0472">Membrane</keyword>
<dbReference type="RefSeq" id="WP_158401914.1">
    <property type="nucleotide sequence ID" value="NZ_CP004393.1"/>
</dbReference>
<keyword evidence="5" id="KW-1185">Reference proteome</keyword>
<dbReference type="InterPro" id="IPR012373">
    <property type="entry name" value="Ferrdict_sens_TM"/>
</dbReference>
<dbReference type="HOGENOM" id="CLU_050192_0_1_5"/>
<dbReference type="KEGG" id="cid:P73_1098"/>
<dbReference type="Proteomes" id="UP000031521">
    <property type="component" value="Chromosome"/>
</dbReference>
<evidence type="ECO:0000256" key="1">
    <source>
        <dbReference type="SAM" id="Phobius"/>
    </source>
</evidence>
<dbReference type="OrthoDB" id="9798846at2"/>
<dbReference type="InterPro" id="IPR032623">
    <property type="entry name" value="FecR_N"/>
</dbReference>
<organism evidence="4 5">
    <name type="scientific">Celeribacter indicus</name>
    <dbReference type="NCBI Taxonomy" id="1208324"/>
    <lineage>
        <taxon>Bacteria</taxon>
        <taxon>Pseudomonadati</taxon>
        <taxon>Pseudomonadota</taxon>
        <taxon>Alphaproteobacteria</taxon>
        <taxon>Rhodobacterales</taxon>
        <taxon>Roseobacteraceae</taxon>
        <taxon>Celeribacter</taxon>
    </lineage>
</organism>
<evidence type="ECO:0000313" key="5">
    <source>
        <dbReference type="Proteomes" id="UP000031521"/>
    </source>
</evidence>
<feature type="transmembrane region" description="Helical" evidence="1">
    <location>
        <begin position="89"/>
        <end position="109"/>
    </location>
</feature>
<dbReference type="EMBL" id="CP004393">
    <property type="protein sequence ID" value="AJE45813.1"/>
    <property type="molecule type" value="Genomic_DNA"/>
</dbReference>
<dbReference type="Pfam" id="PF04773">
    <property type="entry name" value="FecR"/>
    <property type="match status" value="1"/>
</dbReference>
<dbReference type="AlphaFoldDB" id="A0A0B5DQK7"/>
<dbReference type="PANTHER" id="PTHR30273:SF2">
    <property type="entry name" value="PROTEIN FECR"/>
    <property type="match status" value="1"/>
</dbReference>
<dbReference type="PANTHER" id="PTHR30273">
    <property type="entry name" value="PERIPLASMIC SIGNAL SENSOR AND SIGMA FACTOR ACTIVATOR FECR-RELATED"/>
    <property type="match status" value="1"/>
</dbReference>
<protein>
    <submittedName>
        <fullName evidence="4">Protein fecR</fullName>
    </submittedName>
</protein>
<dbReference type="PIRSF" id="PIRSF018266">
    <property type="entry name" value="FecR"/>
    <property type="match status" value="1"/>
</dbReference>
<keyword evidence="1" id="KW-0812">Transmembrane</keyword>
<dbReference type="InterPro" id="IPR006860">
    <property type="entry name" value="FecR"/>
</dbReference>
<name>A0A0B5DQK7_9RHOB</name>
<sequence>MSDQRSSEPPLLSGAEIEEQAIDWLMRLREAPTDPDLRAAHERWLGDDPHRADAWSLACRSWDMLGTREAWPATPAPVPPAPKRHASRLGVRLAGGMALAAVLMLALLFGPELTMRLRADYMTRPGEIQHLTLSDGSRVTLAAGSAVALEFSGARRGVTLLEGTAFFEVAHDPARPFVVSTRTLEARAIGTAFEVDRMGASASVSVTEGSVGLDGLSGTGAKAVLQAGDWQRLEADGTLSQGSGDPATFAEWREGKLFVEDRPALEVAERLQREAGGTVILIGGARDRRVTGYFDLSSPEEALRTFAASLDLVVRRVGSLRLIYGAT</sequence>
<feature type="domain" description="FecR protein" evidence="2">
    <location>
        <begin position="120"/>
        <end position="211"/>
    </location>
</feature>
<evidence type="ECO:0000259" key="3">
    <source>
        <dbReference type="Pfam" id="PF16220"/>
    </source>
</evidence>
<reference evidence="4 5" key="1">
    <citation type="journal article" date="2014" name="Int. J. Syst. Evol. Microbiol.">
        <title>Celeribacter indicus sp. nov., a polycyclic aromatic hydrocarbon-degrading bacterium from deep-sea sediment and reclassification of Huaishuia halophila as Celeribacter halophilus comb. nov.</title>
        <authorList>
            <person name="Lai Q."/>
            <person name="Cao J."/>
            <person name="Yuan J."/>
            <person name="Li F."/>
            <person name="Shao Z."/>
        </authorList>
    </citation>
    <scope>NUCLEOTIDE SEQUENCE [LARGE SCALE GENOMIC DNA]</scope>
    <source>
        <strain evidence="4">P73</strain>
    </source>
</reference>
<dbReference type="Pfam" id="PF16220">
    <property type="entry name" value="DUF4880"/>
    <property type="match status" value="1"/>
</dbReference>
<dbReference type="GO" id="GO:0016989">
    <property type="term" value="F:sigma factor antagonist activity"/>
    <property type="evidence" value="ECO:0007669"/>
    <property type="project" value="TreeGrafter"/>
</dbReference>
<proteinExistence type="predicted"/>
<feature type="domain" description="FecR N-terminal" evidence="3">
    <location>
        <begin position="19"/>
        <end position="60"/>
    </location>
</feature>
<keyword evidence="1" id="KW-1133">Transmembrane helix</keyword>
<accession>A0A0B5DQK7</accession>
<dbReference type="STRING" id="1208324.P73_1098"/>
<evidence type="ECO:0000259" key="2">
    <source>
        <dbReference type="Pfam" id="PF04773"/>
    </source>
</evidence>
<evidence type="ECO:0000313" key="4">
    <source>
        <dbReference type="EMBL" id="AJE45813.1"/>
    </source>
</evidence>
<gene>
    <name evidence="4" type="ORF">P73_1098</name>
</gene>